<gene>
    <name evidence="1" type="ORF">PACLA_8A086973</name>
</gene>
<dbReference type="PANTHER" id="PTHR47331">
    <property type="entry name" value="PHD-TYPE DOMAIN-CONTAINING PROTEIN"/>
    <property type="match status" value="1"/>
</dbReference>
<evidence type="ECO:0000313" key="2">
    <source>
        <dbReference type="Proteomes" id="UP001152795"/>
    </source>
</evidence>
<dbReference type="AlphaFoldDB" id="A0A6S7JA71"/>
<name>A0A6S7JA71_PARCT</name>
<dbReference type="EMBL" id="CACRXK020014898">
    <property type="protein sequence ID" value="CAB4027597.1"/>
    <property type="molecule type" value="Genomic_DNA"/>
</dbReference>
<proteinExistence type="predicted"/>
<sequence length="325" mass="36423">MLGATIQHHLDLQPEEVEDTVQTLKDNTYVDNIMQIGSDVSELEKFKVEATEILEGAKLPLHKWESNVESLESEDMPNPSKILGLAWDKKEDELYISAPEYPEGAKVTKKSIVSHLGKVYDPLGIVSPTMAEGKRIYREACDETKSWDAEISKPLEQGWLRWTRQLRTVKIPRSITKGIRKIKQVHLHIFADASNLACSCATIAVVEHSTETVKGLLTAKARISKRNTSIPRLELIGGQMAANMATNVCKALKQLPIASITIWMDSTVALFWILNPARSWKTFVANRVRKIASITSELDIKWKYCPSKENVADLGSRGASINRME</sequence>
<dbReference type="InterPro" id="IPR043502">
    <property type="entry name" value="DNA/RNA_pol_sf"/>
</dbReference>
<keyword evidence="2" id="KW-1185">Reference proteome</keyword>
<accession>A0A6S7JA71</accession>
<evidence type="ECO:0000313" key="1">
    <source>
        <dbReference type="EMBL" id="CAB4027597.1"/>
    </source>
</evidence>
<organism evidence="1 2">
    <name type="scientific">Paramuricea clavata</name>
    <name type="common">Red gorgonian</name>
    <name type="synonym">Violescent sea-whip</name>
    <dbReference type="NCBI Taxonomy" id="317549"/>
    <lineage>
        <taxon>Eukaryota</taxon>
        <taxon>Metazoa</taxon>
        <taxon>Cnidaria</taxon>
        <taxon>Anthozoa</taxon>
        <taxon>Octocorallia</taxon>
        <taxon>Malacalcyonacea</taxon>
        <taxon>Plexauridae</taxon>
        <taxon>Paramuricea</taxon>
    </lineage>
</organism>
<dbReference type="InterPro" id="IPR008042">
    <property type="entry name" value="Retrotrans_Pao"/>
</dbReference>
<protein>
    <submittedName>
        <fullName evidence="1">Pro-Pol poly</fullName>
    </submittedName>
</protein>
<dbReference type="OrthoDB" id="5969298at2759"/>
<dbReference type="PANTHER" id="PTHR47331:SF5">
    <property type="entry name" value="RIBONUCLEASE H"/>
    <property type="match status" value="1"/>
</dbReference>
<reference evidence="1" key="1">
    <citation type="submission" date="2020-04" db="EMBL/GenBank/DDBJ databases">
        <authorList>
            <person name="Alioto T."/>
            <person name="Alioto T."/>
            <person name="Gomez Garrido J."/>
        </authorList>
    </citation>
    <scope>NUCLEOTIDE SEQUENCE</scope>
    <source>
        <strain evidence="1">A484AB</strain>
    </source>
</reference>
<dbReference type="Proteomes" id="UP001152795">
    <property type="component" value="Unassembled WGS sequence"/>
</dbReference>
<comment type="caution">
    <text evidence="1">The sequence shown here is derived from an EMBL/GenBank/DDBJ whole genome shotgun (WGS) entry which is preliminary data.</text>
</comment>
<feature type="non-terminal residue" evidence="1">
    <location>
        <position position="325"/>
    </location>
</feature>
<dbReference type="SUPFAM" id="SSF56672">
    <property type="entry name" value="DNA/RNA polymerases"/>
    <property type="match status" value="1"/>
</dbReference>
<dbReference type="Pfam" id="PF05380">
    <property type="entry name" value="Peptidase_A17"/>
    <property type="match status" value="1"/>
</dbReference>